<dbReference type="PANTHER" id="PTHR22901:SF0">
    <property type="entry name" value="SIALATE O-ACETYLESTERASE"/>
    <property type="match status" value="1"/>
</dbReference>
<accession>A0A3B1D9G4</accession>
<dbReference type="Pfam" id="PF03629">
    <property type="entry name" value="SASA"/>
    <property type="match status" value="1"/>
</dbReference>
<dbReference type="AlphaFoldDB" id="A0A3B1D9G4"/>
<proteinExistence type="predicted"/>
<dbReference type="InterPro" id="IPR005181">
    <property type="entry name" value="SASA"/>
</dbReference>
<evidence type="ECO:0000256" key="2">
    <source>
        <dbReference type="SAM" id="MobiDB-lite"/>
    </source>
</evidence>
<dbReference type="InterPro" id="IPR039329">
    <property type="entry name" value="SIAE"/>
</dbReference>
<reference evidence="4" key="1">
    <citation type="submission" date="2018-06" db="EMBL/GenBank/DDBJ databases">
        <authorList>
            <person name="Zhirakovskaya E."/>
        </authorList>
    </citation>
    <scope>NUCLEOTIDE SEQUENCE</scope>
</reference>
<dbReference type="SUPFAM" id="SSF52266">
    <property type="entry name" value="SGNH hydrolase"/>
    <property type="match status" value="1"/>
</dbReference>
<gene>
    <name evidence="4" type="ORF">MNBD_PLANCTO03-562</name>
</gene>
<organism evidence="4">
    <name type="scientific">hydrothermal vent metagenome</name>
    <dbReference type="NCBI Taxonomy" id="652676"/>
    <lineage>
        <taxon>unclassified sequences</taxon>
        <taxon>metagenomes</taxon>
        <taxon>ecological metagenomes</taxon>
    </lineage>
</organism>
<dbReference type="PANTHER" id="PTHR22901">
    <property type="entry name" value="SIALATE O-ACETYLESTERASE"/>
    <property type="match status" value="1"/>
</dbReference>
<feature type="region of interest" description="Disordered" evidence="2">
    <location>
        <begin position="215"/>
        <end position="236"/>
    </location>
</feature>
<protein>
    <submittedName>
        <fullName evidence="4">Sialic acid-specific 9-O-acetylesterase</fullName>
    </submittedName>
</protein>
<dbReference type="Gene3D" id="3.40.50.1110">
    <property type="entry name" value="SGNH hydrolase"/>
    <property type="match status" value="1"/>
</dbReference>
<sequence length="236" mass="26054">AIYNGMIAPLHPLSIRGVIWYQGESNRRFAHEYRSLFPEMITDWREQWGGSGGSDFPFYFVQIAPFTYPGDVGETAELREAQLMALSLPNTGMVVTMDIGDPNDIHPGNKRDVGERLALWALAKTYGQEGFQYSGPLYAGFDREGTQLRIRFDHAEGLAARGGVFEGFEIAGEDRVWQAAEASIEGDSVLLSAPGVPEPVAARYGWDDDENPTLINGAGLPASPFRTDDWPRVTQP</sequence>
<feature type="domain" description="Sialate O-acetylesterase" evidence="3">
    <location>
        <begin position="14"/>
        <end position="118"/>
    </location>
</feature>
<evidence type="ECO:0000259" key="3">
    <source>
        <dbReference type="Pfam" id="PF03629"/>
    </source>
</evidence>
<evidence type="ECO:0000313" key="4">
    <source>
        <dbReference type="EMBL" id="VAX39486.1"/>
    </source>
</evidence>
<name>A0A3B1D9G4_9ZZZZ</name>
<dbReference type="InterPro" id="IPR036514">
    <property type="entry name" value="SGNH_hydro_sf"/>
</dbReference>
<feature type="non-terminal residue" evidence="4">
    <location>
        <position position="1"/>
    </location>
</feature>
<keyword evidence="1" id="KW-0378">Hydrolase</keyword>
<dbReference type="GO" id="GO:0005975">
    <property type="term" value="P:carbohydrate metabolic process"/>
    <property type="evidence" value="ECO:0007669"/>
    <property type="project" value="TreeGrafter"/>
</dbReference>
<dbReference type="GO" id="GO:0001681">
    <property type="term" value="F:sialate O-acetylesterase activity"/>
    <property type="evidence" value="ECO:0007669"/>
    <property type="project" value="InterPro"/>
</dbReference>
<dbReference type="EMBL" id="UOGK01000249">
    <property type="protein sequence ID" value="VAX39486.1"/>
    <property type="molecule type" value="Genomic_DNA"/>
</dbReference>
<evidence type="ECO:0000256" key="1">
    <source>
        <dbReference type="ARBA" id="ARBA00022801"/>
    </source>
</evidence>
<feature type="compositionally biased region" description="Basic and acidic residues" evidence="2">
    <location>
        <begin position="226"/>
        <end position="236"/>
    </location>
</feature>